<organism evidence="2 3">
    <name type="scientific">Escallonia herrerae</name>
    <dbReference type="NCBI Taxonomy" id="1293975"/>
    <lineage>
        <taxon>Eukaryota</taxon>
        <taxon>Viridiplantae</taxon>
        <taxon>Streptophyta</taxon>
        <taxon>Embryophyta</taxon>
        <taxon>Tracheophyta</taxon>
        <taxon>Spermatophyta</taxon>
        <taxon>Magnoliopsida</taxon>
        <taxon>eudicotyledons</taxon>
        <taxon>Gunneridae</taxon>
        <taxon>Pentapetalae</taxon>
        <taxon>asterids</taxon>
        <taxon>campanulids</taxon>
        <taxon>Escalloniales</taxon>
        <taxon>Escalloniaceae</taxon>
        <taxon>Escallonia</taxon>
    </lineage>
</organism>
<protein>
    <submittedName>
        <fullName evidence="2">Uncharacterized protein</fullName>
    </submittedName>
</protein>
<dbReference type="EMBL" id="JAVXUP010002165">
    <property type="protein sequence ID" value="KAK3005144.1"/>
    <property type="molecule type" value="Genomic_DNA"/>
</dbReference>
<accession>A0AA89AIP9</accession>
<dbReference type="PANTHER" id="PTHR35291:SF3">
    <property type="entry name" value="PROTEIN SHROOM-LIKE"/>
    <property type="match status" value="1"/>
</dbReference>
<name>A0AA89AIP9_9ASTE</name>
<evidence type="ECO:0000256" key="1">
    <source>
        <dbReference type="SAM" id="Phobius"/>
    </source>
</evidence>
<reference evidence="2" key="1">
    <citation type="submission" date="2022-12" db="EMBL/GenBank/DDBJ databases">
        <title>Draft genome assemblies for two species of Escallonia (Escalloniales).</title>
        <authorList>
            <person name="Chanderbali A."/>
            <person name="Dervinis C."/>
            <person name="Anghel I."/>
            <person name="Soltis D."/>
            <person name="Soltis P."/>
            <person name="Zapata F."/>
        </authorList>
    </citation>
    <scope>NUCLEOTIDE SEQUENCE</scope>
    <source>
        <strain evidence="2">UCBG64.0493</strain>
        <tissue evidence="2">Leaf</tissue>
    </source>
</reference>
<keyword evidence="1" id="KW-1133">Transmembrane helix</keyword>
<dbReference type="AlphaFoldDB" id="A0AA89AIP9"/>
<gene>
    <name evidence="2" type="ORF">RJ639_017642</name>
</gene>
<keyword evidence="1" id="KW-0812">Transmembrane</keyword>
<keyword evidence="3" id="KW-1185">Reference proteome</keyword>
<sequence>MTKKLHSILELWKFRLLVYTFNMPCIVFHLILKLLKPALPLHVLSISVIISGFKIQFQCIKLDARALCLTGAWAQDLKNLRGRMSAVLDGRGGAVLDKRRGAVLGGHPEIPPTLYLSTPHAFESTGYLPKYFPSLTRAMFGALSTRRSRRGYDRLADESSIDLLEVKSRRATSSPAKFFSSSKEVGAEQKIVASSAAKQAKKASKIHPIFSLFDRRRRKKATAKPEFARYMEYLKEGGRWDVNSNMPVMYYK</sequence>
<feature type="transmembrane region" description="Helical" evidence="1">
    <location>
        <begin position="12"/>
        <end position="32"/>
    </location>
</feature>
<evidence type="ECO:0000313" key="2">
    <source>
        <dbReference type="EMBL" id="KAK3005144.1"/>
    </source>
</evidence>
<dbReference type="PANTHER" id="PTHR35291">
    <property type="entry name" value="PROTEIN SHROOM-LIKE"/>
    <property type="match status" value="1"/>
</dbReference>
<evidence type="ECO:0000313" key="3">
    <source>
        <dbReference type="Proteomes" id="UP001188597"/>
    </source>
</evidence>
<keyword evidence="1" id="KW-0472">Membrane</keyword>
<proteinExistence type="predicted"/>
<dbReference type="Proteomes" id="UP001188597">
    <property type="component" value="Unassembled WGS sequence"/>
</dbReference>
<comment type="caution">
    <text evidence="2">The sequence shown here is derived from an EMBL/GenBank/DDBJ whole genome shotgun (WGS) entry which is preliminary data.</text>
</comment>